<protein>
    <submittedName>
        <fullName evidence="2">Aminotransferase class I/classII domain-containing protein</fullName>
    </submittedName>
</protein>
<reference evidence="2" key="1">
    <citation type="submission" date="2022-11" db="UniProtKB">
        <authorList>
            <consortium name="WormBaseParasite"/>
        </authorList>
    </citation>
    <scope>IDENTIFICATION</scope>
</reference>
<evidence type="ECO:0000313" key="1">
    <source>
        <dbReference type="Proteomes" id="UP000887579"/>
    </source>
</evidence>
<accession>A0AC34FG89</accession>
<organism evidence="1 2">
    <name type="scientific">Panagrolaimus sp. ES5</name>
    <dbReference type="NCBI Taxonomy" id="591445"/>
    <lineage>
        <taxon>Eukaryota</taxon>
        <taxon>Metazoa</taxon>
        <taxon>Ecdysozoa</taxon>
        <taxon>Nematoda</taxon>
        <taxon>Chromadorea</taxon>
        <taxon>Rhabditida</taxon>
        <taxon>Tylenchina</taxon>
        <taxon>Panagrolaimomorpha</taxon>
        <taxon>Panagrolaimoidea</taxon>
        <taxon>Panagrolaimidae</taxon>
        <taxon>Panagrolaimus</taxon>
    </lineage>
</organism>
<evidence type="ECO:0000313" key="2">
    <source>
        <dbReference type="WBParaSite" id="ES5_v2.g16261.t1"/>
    </source>
</evidence>
<dbReference type="Proteomes" id="UP000887579">
    <property type="component" value="Unplaced"/>
</dbReference>
<sequence>MMQCGEPSTREAVASFINAFCAPNLKIPINKDQLVLVPGVTYTSDLLSHAIFDEGDSLITFAPLYYRFPNDFGDRGLIHVESIDGYNPATNTVELNVEKFEEKFQKLEAEGKPVKAILLVNPRNPDGGVFALEELKPIVEWAVKKHSLYVIFDEIYNLTVFDPLPNGQSYESGIKIFDNDSSLDRTKLVWTWGLSKIFSIPGLRVAAIYSCNERLLKSVNRSLMYQGLNVITQHFVRELLNDHQWISYFFQINQQLLKTAKDYCIAALKTFSSPDKTVRFLESQSAFFILVDFSDFLGAEKSWDEERKLHQKFKDEKVLIVSGQALFMSTPGWFRIVFSSGPKDELLE</sequence>
<proteinExistence type="predicted"/>
<name>A0AC34FG89_9BILA</name>
<dbReference type="WBParaSite" id="ES5_v2.g16261.t1">
    <property type="protein sequence ID" value="ES5_v2.g16261.t1"/>
    <property type="gene ID" value="ES5_v2.g16261"/>
</dbReference>